<dbReference type="InterPro" id="IPR017437">
    <property type="entry name" value="ATP-NAD_kinase_PpnK-typ_C"/>
</dbReference>
<dbReference type="EMBL" id="CADCVQ010000101">
    <property type="protein sequence ID" value="CAA9507694.1"/>
    <property type="molecule type" value="Genomic_DNA"/>
</dbReference>
<proteinExistence type="predicted"/>
<dbReference type="GO" id="GO:0003951">
    <property type="term" value="F:NAD+ kinase activity"/>
    <property type="evidence" value="ECO:0007669"/>
    <property type="project" value="InterPro"/>
</dbReference>
<dbReference type="GO" id="GO:0019674">
    <property type="term" value="P:NAD+ metabolic process"/>
    <property type="evidence" value="ECO:0007669"/>
    <property type="project" value="InterPro"/>
</dbReference>
<dbReference type="SUPFAM" id="SSF111331">
    <property type="entry name" value="NAD kinase/diacylglycerol kinase-like"/>
    <property type="match status" value="1"/>
</dbReference>
<dbReference type="Gene3D" id="3.40.50.10330">
    <property type="entry name" value="Probable inorganic polyphosphate/atp-NAD kinase, domain 1"/>
    <property type="match status" value="1"/>
</dbReference>
<dbReference type="PANTHER" id="PTHR13158">
    <property type="match status" value="1"/>
</dbReference>
<accession>A0A6J4SXD3</accession>
<dbReference type="Gene3D" id="2.60.200.30">
    <property type="entry name" value="Probable inorganic polyphosphate/atp-NAD kinase, domain 2"/>
    <property type="match status" value="1"/>
</dbReference>
<protein>
    <submittedName>
        <fullName evidence="1">NrtR-regulated hypothetical NrtY, PpnK-type ATP-NAD kinase domain</fullName>
    </submittedName>
</protein>
<reference evidence="1" key="1">
    <citation type="submission" date="2020-02" db="EMBL/GenBank/DDBJ databases">
        <authorList>
            <person name="Meier V. D."/>
        </authorList>
    </citation>
    <scope>NUCLEOTIDE SEQUENCE</scope>
    <source>
        <strain evidence="1">AVDCRST_MAG67</strain>
    </source>
</reference>
<organism evidence="1">
    <name type="scientific">uncultured Solirubrobacteraceae bacterium</name>
    <dbReference type="NCBI Taxonomy" id="1162706"/>
    <lineage>
        <taxon>Bacteria</taxon>
        <taxon>Bacillati</taxon>
        <taxon>Actinomycetota</taxon>
        <taxon>Thermoleophilia</taxon>
        <taxon>Solirubrobacterales</taxon>
        <taxon>Solirubrobacteraceae</taxon>
        <taxon>environmental samples</taxon>
    </lineage>
</organism>
<sequence>MVPRAVLVQRPTEWSDLLARHGTREQVRFFLSRRELDPAQVEQRHHTFLGHRHHVLAAIPGDWRRASVTRDDLERFLFEPEDIVVVLGQDGLVANVSKYLDGQPLIGLNPEPERNAGILVAHPPAAAPDLLRDVAAGRHAIQARTMTDARLDDGQELRALNEIFVGHRSHQSARYTLHVDARSERQSSSGLIFATGTGATGWAKSINGQLAEPVALPGPTDRALAYFAREPWASPATSASLSHGRLEGDTRARVTCELPDGATAFGDGIEADALSLDWGQTLTVGLAPQALQIVR</sequence>
<keyword evidence="1" id="KW-0808">Transferase</keyword>
<dbReference type="PANTHER" id="PTHR13158:SF5">
    <property type="entry name" value="NAD KINASE 2, MITOCHONDRIAL"/>
    <property type="match status" value="1"/>
</dbReference>
<keyword evidence="1" id="KW-0418">Kinase</keyword>
<gene>
    <name evidence="1" type="ORF">AVDCRST_MAG67-2536</name>
</gene>
<dbReference type="AlphaFoldDB" id="A0A6J4SXD3"/>
<dbReference type="InterPro" id="IPR016064">
    <property type="entry name" value="NAD/diacylglycerol_kinase_sf"/>
</dbReference>
<dbReference type="InterPro" id="IPR017438">
    <property type="entry name" value="ATP-NAD_kinase_N"/>
</dbReference>
<name>A0A6J4SXD3_9ACTN</name>
<evidence type="ECO:0000313" key="1">
    <source>
        <dbReference type="EMBL" id="CAA9507694.1"/>
    </source>
</evidence>